<evidence type="ECO:0000313" key="2">
    <source>
        <dbReference type="EMBL" id="SKB48880.1"/>
    </source>
</evidence>
<evidence type="ECO:0000259" key="1">
    <source>
        <dbReference type="Pfam" id="PF18504"/>
    </source>
</evidence>
<proteinExistence type="predicted"/>
<gene>
    <name evidence="2" type="ORF">SAMN06295920_103161</name>
</gene>
<reference evidence="3" key="1">
    <citation type="submission" date="2017-02" db="EMBL/GenBank/DDBJ databases">
        <authorList>
            <person name="Varghese N."/>
            <person name="Submissions S."/>
        </authorList>
    </citation>
    <scope>NUCLEOTIDE SEQUENCE [LARGE SCALE GENOMIC DNA]</scope>
    <source>
        <strain evidence="3">UM2</strain>
    </source>
</reference>
<dbReference type="AlphaFoldDB" id="A0A1T5BPN4"/>
<name>A0A1T5BPN4_9SPHN</name>
<dbReference type="Proteomes" id="UP000189818">
    <property type="component" value="Unassembled WGS sequence"/>
</dbReference>
<dbReference type="EMBL" id="FUYM01000003">
    <property type="protein sequence ID" value="SKB48880.1"/>
    <property type="molecule type" value="Genomic_DNA"/>
</dbReference>
<dbReference type="InterPro" id="IPR041671">
    <property type="entry name" value="Csm1_N"/>
</dbReference>
<keyword evidence="3" id="KW-1185">Reference proteome</keyword>
<accession>A0A1T5BPN4</accession>
<dbReference type="STRING" id="439228.SAMN06295920_103161"/>
<dbReference type="InterPro" id="IPR016913">
    <property type="entry name" value="UCP029215"/>
</dbReference>
<dbReference type="Pfam" id="PF09979">
    <property type="entry name" value="DUF2213"/>
    <property type="match status" value="1"/>
</dbReference>
<protein>
    <recommendedName>
        <fullName evidence="1">Csm1 N-terminal domain-containing protein</fullName>
    </recommendedName>
</protein>
<feature type="domain" description="Csm1 N-terminal" evidence="1">
    <location>
        <begin position="213"/>
        <end position="262"/>
    </location>
</feature>
<dbReference type="PIRSF" id="PIRSF029215">
    <property type="entry name" value="UCP029215"/>
    <property type="match status" value="1"/>
</dbReference>
<dbReference type="OrthoDB" id="7549700at2"/>
<sequence>MLFTDRAILDGPARITREGHLLAVARAARANNVQDYLPHEIGQAPKPDGTPYRIFRPEAEVFARDAVQSAAHRPITVDHPAEDVSAANWKRLAVGDTGGEVLRDGEFLRLPIMVMDADGVQAATTTHQEFSLGYKADLDMTPGTFGDQSYDGVMRNIRINHLALCRHARGGAELRIVDERTSPNGEMKMSKIKIGDSEVDLSDGAAVAVAVGALQSRLSDAEGKVGTLTAENATFKTSIEAKDGEIAALKSQLADATDPAKVKARDEARAKVVDAAKKIAGDKLVVDGKTEAEIRRAAVEAKLGDAAKAMSDDAIAGAFAAYAPLGDAKPQVQPIGAPSSLGDAADVRNQARFSRYAS</sequence>
<dbReference type="RefSeq" id="WP_079647488.1">
    <property type="nucleotide sequence ID" value="NZ_JBHRVT010000003.1"/>
</dbReference>
<dbReference type="Pfam" id="PF18504">
    <property type="entry name" value="Csm1_N"/>
    <property type="match status" value="1"/>
</dbReference>
<organism evidence="2 3">
    <name type="scientific">Rhizorhabdus histidinilytica</name>
    <dbReference type="NCBI Taxonomy" id="439228"/>
    <lineage>
        <taxon>Bacteria</taxon>
        <taxon>Pseudomonadati</taxon>
        <taxon>Pseudomonadota</taxon>
        <taxon>Alphaproteobacteria</taxon>
        <taxon>Sphingomonadales</taxon>
        <taxon>Sphingomonadaceae</taxon>
        <taxon>Rhizorhabdus</taxon>
    </lineage>
</organism>
<evidence type="ECO:0000313" key="3">
    <source>
        <dbReference type="Proteomes" id="UP000189818"/>
    </source>
</evidence>